<feature type="domain" description="Glycosyl transferase family 1" evidence="2">
    <location>
        <begin position="206"/>
        <end position="348"/>
    </location>
</feature>
<protein>
    <recommendedName>
        <fullName evidence="2">Glycosyl transferase family 1 domain-containing protein</fullName>
    </recommendedName>
</protein>
<sequence>MKVGIVVDEMIQGGFQRVALMETIELNKYKNTEAHLVVLKKSNHIGYQEIINKNNVTIDFLDNNLPTILKVNFKFPFFAFFSLFHITYPLLLPHFVKNNYDLYIAHGTYTAFSTIALAKKQRVKAITFIHDSVSYVIKTKYNDQFLGKIKKIIYPITLFADKYIINNSYMVLSYRNMINYLSKINCDLNKCVEIKNGCNSAQKINTKKVNYAIAVTKWDRGKNPAKLINIWKKGKIKTPLKIIGVFEPPSIKMELQNIIVKEKLQNKIQIIGKVSENKLINYYKQAKFLIHPFKEAFGLTILEAAANGCPVIFTKNSGVKTCFNKNILKYATNNSLKDNIGAIKKIENLKKTQYVHLCTQAHNSSKKYTWGEHSKTIYNIIKCQ</sequence>
<reference evidence="3 4" key="1">
    <citation type="submission" date="2017-09" db="EMBL/GenBank/DDBJ databases">
        <title>Depth-based differentiation of microbial function through sediment-hosted aquifers and enrichment of novel symbionts in the deep terrestrial subsurface.</title>
        <authorList>
            <person name="Probst A.J."/>
            <person name="Ladd B."/>
            <person name="Jarett J.K."/>
            <person name="Geller-Mcgrath D.E."/>
            <person name="Sieber C.M."/>
            <person name="Emerson J.B."/>
            <person name="Anantharaman K."/>
            <person name="Thomas B.C."/>
            <person name="Malmstrom R."/>
            <person name="Stieglmeier M."/>
            <person name="Klingl A."/>
            <person name="Woyke T."/>
            <person name="Ryan C.M."/>
            <person name="Banfield J.F."/>
        </authorList>
    </citation>
    <scope>NUCLEOTIDE SEQUENCE [LARGE SCALE GENOMIC DNA]</scope>
    <source>
        <strain evidence="3">CG10_big_fil_rev_8_21_14_0_10_32_10</strain>
    </source>
</reference>
<evidence type="ECO:0000313" key="3">
    <source>
        <dbReference type="EMBL" id="PIR43009.1"/>
    </source>
</evidence>
<evidence type="ECO:0000313" key="4">
    <source>
        <dbReference type="Proteomes" id="UP000230214"/>
    </source>
</evidence>
<dbReference type="Proteomes" id="UP000230214">
    <property type="component" value="Unassembled WGS sequence"/>
</dbReference>
<dbReference type="Pfam" id="PF00534">
    <property type="entry name" value="Glycos_transf_1"/>
    <property type="match status" value="1"/>
</dbReference>
<dbReference type="EMBL" id="PCXU01000044">
    <property type="protein sequence ID" value="PIR43009.1"/>
    <property type="molecule type" value="Genomic_DNA"/>
</dbReference>
<proteinExistence type="predicted"/>
<evidence type="ECO:0000256" key="1">
    <source>
        <dbReference type="ARBA" id="ARBA00022679"/>
    </source>
</evidence>
<dbReference type="Gene3D" id="3.40.50.2000">
    <property type="entry name" value="Glycogen Phosphorylase B"/>
    <property type="match status" value="2"/>
</dbReference>
<dbReference type="AlphaFoldDB" id="A0A2H0R906"/>
<dbReference type="InterPro" id="IPR001296">
    <property type="entry name" value="Glyco_trans_1"/>
</dbReference>
<comment type="caution">
    <text evidence="3">The sequence shown here is derived from an EMBL/GenBank/DDBJ whole genome shotgun (WGS) entry which is preliminary data.</text>
</comment>
<name>A0A2H0R906_UNCKA</name>
<organism evidence="3 4">
    <name type="scientific">candidate division WWE3 bacterium CG10_big_fil_rev_8_21_14_0_10_32_10</name>
    <dbReference type="NCBI Taxonomy" id="1975090"/>
    <lineage>
        <taxon>Bacteria</taxon>
        <taxon>Katanobacteria</taxon>
    </lineage>
</organism>
<dbReference type="SUPFAM" id="SSF53756">
    <property type="entry name" value="UDP-Glycosyltransferase/glycogen phosphorylase"/>
    <property type="match status" value="1"/>
</dbReference>
<dbReference type="GO" id="GO:0016757">
    <property type="term" value="F:glycosyltransferase activity"/>
    <property type="evidence" value="ECO:0007669"/>
    <property type="project" value="InterPro"/>
</dbReference>
<dbReference type="PANTHER" id="PTHR46401:SF2">
    <property type="entry name" value="GLYCOSYLTRANSFERASE WBBK-RELATED"/>
    <property type="match status" value="1"/>
</dbReference>
<accession>A0A2H0R906</accession>
<gene>
    <name evidence="3" type="ORF">COV24_05145</name>
</gene>
<evidence type="ECO:0000259" key="2">
    <source>
        <dbReference type="Pfam" id="PF00534"/>
    </source>
</evidence>
<keyword evidence="1" id="KW-0808">Transferase</keyword>
<dbReference type="PANTHER" id="PTHR46401">
    <property type="entry name" value="GLYCOSYLTRANSFERASE WBBK-RELATED"/>
    <property type="match status" value="1"/>
</dbReference>